<organism evidence="1 2">
    <name type="scientific">Populus trichocarpa</name>
    <name type="common">Western balsam poplar</name>
    <name type="synonym">Populus balsamifera subsp. trichocarpa</name>
    <dbReference type="NCBI Taxonomy" id="3694"/>
    <lineage>
        <taxon>Eukaryota</taxon>
        <taxon>Viridiplantae</taxon>
        <taxon>Streptophyta</taxon>
        <taxon>Embryophyta</taxon>
        <taxon>Tracheophyta</taxon>
        <taxon>Spermatophyta</taxon>
        <taxon>Magnoliopsida</taxon>
        <taxon>eudicotyledons</taxon>
        <taxon>Gunneridae</taxon>
        <taxon>Pentapetalae</taxon>
        <taxon>rosids</taxon>
        <taxon>fabids</taxon>
        <taxon>Malpighiales</taxon>
        <taxon>Salicaceae</taxon>
        <taxon>Saliceae</taxon>
        <taxon>Populus</taxon>
    </lineage>
</organism>
<gene>
    <name evidence="1" type="ORF">POPTR_001G004432</name>
</gene>
<sequence length="118" mass="13520">MGFFSEKEEENHSLSMGSNTKASLMGGSWWWQNVKPFVNGGSAALLTELQFLLVESAIYYLRSYEKESAAKAFKQLPHLQNLKDFDQKGHCCQSWYTSRHSSGSLYLPELLEHAWLLQ</sequence>
<protein>
    <submittedName>
        <fullName evidence="1">Uncharacterized protein</fullName>
    </submittedName>
</protein>
<name>A0A3N7E6D5_POPTR</name>
<keyword evidence="2" id="KW-1185">Reference proteome</keyword>
<dbReference type="Gramene" id="Potri.001G004432.1.v4.1">
    <property type="protein sequence ID" value="Potri.001G004432.1.v4.1"/>
    <property type="gene ID" value="Potri.001G004432.v4.1"/>
</dbReference>
<reference evidence="1 2" key="1">
    <citation type="journal article" date="2006" name="Science">
        <title>The genome of black cottonwood, Populus trichocarpa (Torr. &amp; Gray).</title>
        <authorList>
            <person name="Tuskan G.A."/>
            <person name="Difazio S."/>
            <person name="Jansson S."/>
            <person name="Bohlmann J."/>
            <person name="Grigoriev I."/>
            <person name="Hellsten U."/>
            <person name="Putnam N."/>
            <person name="Ralph S."/>
            <person name="Rombauts S."/>
            <person name="Salamov A."/>
            <person name="Schein J."/>
            <person name="Sterck L."/>
            <person name="Aerts A."/>
            <person name="Bhalerao R.R."/>
            <person name="Bhalerao R.P."/>
            <person name="Blaudez D."/>
            <person name="Boerjan W."/>
            <person name="Brun A."/>
            <person name="Brunner A."/>
            <person name="Busov V."/>
            <person name="Campbell M."/>
            <person name="Carlson J."/>
            <person name="Chalot M."/>
            <person name="Chapman J."/>
            <person name="Chen G.L."/>
            <person name="Cooper D."/>
            <person name="Coutinho P.M."/>
            <person name="Couturier J."/>
            <person name="Covert S."/>
            <person name="Cronk Q."/>
            <person name="Cunningham R."/>
            <person name="Davis J."/>
            <person name="Degroeve S."/>
            <person name="Dejardin A."/>
            <person name="Depamphilis C."/>
            <person name="Detter J."/>
            <person name="Dirks B."/>
            <person name="Dubchak I."/>
            <person name="Duplessis S."/>
            <person name="Ehlting J."/>
            <person name="Ellis B."/>
            <person name="Gendler K."/>
            <person name="Goodstein D."/>
            <person name="Gribskov M."/>
            <person name="Grimwood J."/>
            <person name="Groover A."/>
            <person name="Gunter L."/>
            <person name="Hamberger B."/>
            <person name="Heinze B."/>
            <person name="Helariutta Y."/>
            <person name="Henrissat B."/>
            <person name="Holligan D."/>
            <person name="Holt R."/>
            <person name="Huang W."/>
            <person name="Islam-Faridi N."/>
            <person name="Jones S."/>
            <person name="Jones-Rhoades M."/>
            <person name="Jorgensen R."/>
            <person name="Joshi C."/>
            <person name="Kangasjarvi J."/>
            <person name="Karlsson J."/>
            <person name="Kelleher C."/>
            <person name="Kirkpatrick R."/>
            <person name="Kirst M."/>
            <person name="Kohler A."/>
            <person name="Kalluri U."/>
            <person name="Larimer F."/>
            <person name="Leebens-Mack J."/>
            <person name="Leple J.C."/>
            <person name="Locascio P."/>
            <person name="Lou Y."/>
            <person name="Lucas S."/>
            <person name="Martin F."/>
            <person name="Montanini B."/>
            <person name="Napoli C."/>
            <person name="Nelson D.R."/>
            <person name="Nelson C."/>
            <person name="Nieminen K."/>
            <person name="Nilsson O."/>
            <person name="Pereda V."/>
            <person name="Peter G."/>
            <person name="Philippe R."/>
            <person name="Pilate G."/>
            <person name="Poliakov A."/>
            <person name="Razumovskaya J."/>
            <person name="Richardson P."/>
            <person name="Rinaldi C."/>
            <person name="Ritland K."/>
            <person name="Rouze P."/>
            <person name="Ryaboy D."/>
            <person name="Schmutz J."/>
            <person name="Schrader J."/>
            <person name="Segerman B."/>
            <person name="Shin H."/>
            <person name="Siddiqui A."/>
            <person name="Sterky F."/>
            <person name="Terry A."/>
            <person name="Tsai C.J."/>
            <person name="Uberbacher E."/>
            <person name="Unneberg P."/>
            <person name="Vahala J."/>
            <person name="Wall K."/>
            <person name="Wessler S."/>
            <person name="Yang G."/>
            <person name="Yin T."/>
            <person name="Douglas C."/>
            <person name="Marra M."/>
            <person name="Sandberg G."/>
            <person name="Van de Peer Y."/>
            <person name="Rokhsar D."/>
        </authorList>
    </citation>
    <scope>NUCLEOTIDE SEQUENCE [LARGE SCALE GENOMIC DNA]</scope>
    <source>
        <strain evidence="2">cv. Nisqually</strain>
    </source>
</reference>
<evidence type="ECO:0000313" key="2">
    <source>
        <dbReference type="Proteomes" id="UP000006729"/>
    </source>
</evidence>
<dbReference type="EMBL" id="CM009290">
    <property type="protein sequence ID" value="RQO84227.1"/>
    <property type="molecule type" value="Genomic_DNA"/>
</dbReference>
<accession>A0A3N7E6D5</accession>
<dbReference type="InParanoid" id="A0A3N7E6D5"/>
<proteinExistence type="predicted"/>
<evidence type="ECO:0000313" key="1">
    <source>
        <dbReference type="EMBL" id="RQO84227.1"/>
    </source>
</evidence>
<dbReference type="Proteomes" id="UP000006729">
    <property type="component" value="Chromosome 1"/>
</dbReference>
<dbReference type="AlphaFoldDB" id="A0A3N7E6D5"/>